<feature type="region of interest" description="Disordered" evidence="1">
    <location>
        <begin position="1"/>
        <end position="39"/>
    </location>
</feature>
<accession>A0ABT4UGN5</accession>
<protein>
    <submittedName>
        <fullName evidence="3">MerR family transcriptional regulator</fullName>
    </submittedName>
</protein>
<evidence type="ECO:0000313" key="3">
    <source>
        <dbReference type="EMBL" id="MDA3613997.1"/>
    </source>
</evidence>
<dbReference type="InterPro" id="IPR000551">
    <property type="entry name" value="MerR-type_HTH_dom"/>
</dbReference>
<name>A0ABT4UGN5_9BACT</name>
<reference evidence="3 4" key="1">
    <citation type="submission" date="2022-12" db="EMBL/GenBank/DDBJ databases">
        <title>Chitinophagaceae gen. sp. nov., a new member of the family Chitinophagaceae, isolated from soil in a chemical factory.</title>
        <authorList>
            <person name="Ke Z."/>
        </authorList>
    </citation>
    <scope>NUCLEOTIDE SEQUENCE [LARGE SCALE GENOMIC DNA]</scope>
    <source>
        <strain evidence="3 4">LY-5</strain>
    </source>
</reference>
<keyword evidence="4" id="KW-1185">Reference proteome</keyword>
<gene>
    <name evidence="3" type="ORF">O3P16_04215</name>
</gene>
<dbReference type="Proteomes" id="UP001210231">
    <property type="component" value="Unassembled WGS sequence"/>
</dbReference>
<proteinExistence type="predicted"/>
<dbReference type="Pfam" id="PF13411">
    <property type="entry name" value="MerR_1"/>
    <property type="match status" value="1"/>
</dbReference>
<dbReference type="CDD" id="cd04765">
    <property type="entry name" value="HTH_MlrA-like_sg2"/>
    <property type="match status" value="1"/>
</dbReference>
<dbReference type="InterPro" id="IPR009061">
    <property type="entry name" value="DNA-bd_dom_put_sf"/>
</dbReference>
<sequence length="392" mass="44075">MLAHQLDLFGLPAKTPDNNQENESIVPDNKKEETNSTLTRSSETSVVIIKPSTGTDVFITAGDYKKETTEDNASQPAVPVIITENNEEIKETESYNDLSEAENSAVNTEDDSIAPYLMEYEGDEEILIDYSDNDVTYFFNDNSVESQEQEELASESPDNIVPLENIEPVIDAKPELVGDPTAVMAALDTEIPTLDLPDSASKKEDSDISIVIDEVVELELPGENSQDLANDEIIVTPESGNTLITEEVAPNAVSTATDESEELNYRGKKTIASLEETEAGLKIPPDEELKKRQYYNMRETAKMFDVNQSLLRYWESEFNVLQPKKNKKGDRYFRPIDIKNLALIYHLLKVRKFTIEGAKEYLQSNKKALDNHQLIQQLEKLKGFLLELKNTL</sequence>
<evidence type="ECO:0000256" key="1">
    <source>
        <dbReference type="SAM" id="MobiDB-lite"/>
    </source>
</evidence>
<feature type="domain" description="HTH merR-type" evidence="2">
    <location>
        <begin position="295"/>
        <end position="364"/>
    </location>
</feature>
<dbReference type="EMBL" id="JAQGEF010000003">
    <property type="protein sequence ID" value="MDA3613997.1"/>
    <property type="molecule type" value="Genomic_DNA"/>
</dbReference>
<evidence type="ECO:0000313" key="4">
    <source>
        <dbReference type="Proteomes" id="UP001210231"/>
    </source>
</evidence>
<evidence type="ECO:0000259" key="2">
    <source>
        <dbReference type="Pfam" id="PF13411"/>
    </source>
</evidence>
<dbReference type="SUPFAM" id="SSF46955">
    <property type="entry name" value="Putative DNA-binding domain"/>
    <property type="match status" value="1"/>
</dbReference>
<comment type="caution">
    <text evidence="3">The sequence shown here is derived from an EMBL/GenBank/DDBJ whole genome shotgun (WGS) entry which is preliminary data.</text>
</comment>
<dbReference type="RefSeq" id="WP_407030326.1">
    <property type="nucleotide sequence ID" value="NZ_JAQGEF010000003.1"/>
</dbReference>
<organism evidence="3 4">
    <name type="scientific">Polluticaenibacter yanchengensis</name>
    <dbReference type="NCBI Taxonomy" id="3014562"/>
    <lineage>
        <taxon>Bacteria</taxon>
        <taxon>Pseudomonadati</taxon>
        <taxon>Bacteroidota</taxon>
        <taxon>Chitinophagia</taxon>
        <taxon>Chitinophagales</taxon>
        <taxon>Chitinophagaceae</taxon>
        <taxon>Polluticaenibacter</taxon>
    </lineage>
</organism>
<dbReference type="Gene3D" id="1.10.1660.10">
    <property type="match status" value="1"/>
</dbReference>